<evidence type="ECO:0000313" key="3">
    <source>
        <dbReference type="Proteomes" id="UP000215002"/>
    </source>
</evidence>
<evidence type="ECO:0000313" key="2">
    <source>
        <dbReference type="EMBL" id="ASU34428.1"/>
    </source>
</evidence>
<proteinExistence type="predicted"/>
<reference evidence="2 3" key="1">
    <citation type="submission" date="2017-08" db="EMBL/GenBank/DDBJ databases">
        <title>Complete genome sequence of Mucilaginibacter sp. strain BJC16-A31.</title>
        <authorList>
            <consortium name="Henan University of Science and Technology"/>
            <person name="You X."/>
        </authorList>
    </citation>
    <scope>NUCLEOTIDE SEQUENCE [LARGE SCALE GENOMIC DNA]</scope>
    <source>
        <strain evidence="2 3">BJC16-A31</strain>
    </source>
</reference>
<sequence>MSEQERLSQIGRDVGFIKRWWPVATVAGAILYATVTTVHNATSTYDTKIAKKEDIAALSKQVSDLSIQVSHLADDFKGYKTTKVSDSVERVAIKKDLESHKRFVNGQLEKIAKRLASFRFYTEKRIGDKLIVTPVSRN</sequence>
<keyword evidence="3" id="KW-1185">Reference proteome</keyword>
<protein>
    <submittedName>
        <fullName evidence="2">Uncharacterized protein</fullName>
    </submittedName>
</protein>
<dbReference type="EMBL" id="CP022743">
    <property type="protein sequence ID" value="ASU34428.1"/>
    <property type="molecule type" value="Genomic_DNA"/>
</dbReference>
<evidence type="ECO:0000256" key="1">
    <source>
        <dbReference type="SAM" id="Phobius"/>
    </source>
</evidence>
<dbReference type="Proteomes" id="UP000215002">
    <property type="component" value="Chromosome"/>
</dbReference>
<gene>
    <name evidence="2" type="ORF">MuYL_2541</name>
</gene>
<name>A0A223NXV4_9SPHI</name>
<dbReference type="RefSeq" id="WP_094570787.1">
    <property type="nucleotide sequence ID" value="NZ_CP022743.1"/>
</dbReference>
<dbReference type="KEGG" id="muc:MuYL_2541"/>
<dbReference type="AlphaFoldDB" id="A0A223NXV4"/>
<organism evidence="2 3">
    <name type="scientific">Mucilaginibacter xinganensis</name>
    <dbReference type="NCBI Taxonomy" id="1234841"/>
    <lineage>
        <taxon>Bacteria</taxon>
        <taxon>Pseudomonadati</taxon>
        <taxon>Bacteroidota</taxon>
        <taxon>Sphingobacteriia</taxon>
        <taxon>Sphingobacteriales</taxon>
        <taxon>Sphingobacteriaceae</taxon>
        <taxon>Mucilaginibacter</taxon>
    </lineage>
</organism>
<feature type="transmembrane region" description="Helical" evidence="1">
    <location>
        <begin position="20"/>
        <end position="42"/>
    </location>
</feature>
<accession>A0A223NXV4</accession>
<keyword evidence="1" id="KW-1133">Transmembrane helix</keyword>
<keyword evidence="1" id="KW-0812">Transmembrane</keyword>
<keyword evidence="1" id="KW-0472">Membrane</keyword>